<evidence type="ECO:0000313" key="4">
    <source>
        <dbReference type="Proteomes" id="UP000187266"/>
    </source>
</evidence>
<accession>A0A1U7DHX1</accession>
<dbReference type="PANTHER" id="PTHR11240">
    <property type="entry name" value="RIBONUCLEASE T2"/>
    <property type="match status" value="1"/>
</dbReference>
<dbReference type="GO" id="GO:0033897">
    <property type="term" value="F:ribonuclease T2 activity"/>
    <property type="evidence" value="ECO:0007669"/>
    <property type="project" value="InterPro"/>
</dbReference>
<dbReference type="GO" id="GO:0006401">
    <property type="term" value="P:RNA catabolic process"/>
    <property type="evidence" value="ECO:0007669"/>
    <property type="project" value="TreeGrafter"/>
</dbReference>
<dbReference type="Gene3D" id="3.90.730.10">
    <property type="entry name" value="Ribonuclease T2-like"/>
    <property type="match status" value="1"/>
</dbReference>
<proteinExistence type="inferred from homology"/>
<dbReference type="Pfam" id="PF00445">
    <property type="entry name" value="Ribonuclease_T2"/>
    <property type="match status" value="1"/>
</dbReference>
<dbReference type="STRING" id="1267768.BV394_07195"/>
<gene>
    <name evidence="3" type="ORF">BV394_07195</name>
</gene>
<dbReference type="GO" id="GO:0003723">
    <property type="term" value="F:RNA binding"/>
    <property type="evidence" value="ECO:0007669"/>
    <property type="project" value="InterPro"/>
</dbReference>
<dbReference type="RefSeq" id="WP_076979548.1">
    <property type="nucleotide sequence ID" value="NZ_CP019124.1"/>
</dbReference>
<dbReference type="PROSITE" id="PS00531">
    <property type="entry name" value="RNASE_T2_2"/>
    <property type="match status" value="1"/>
</dbReference>
<dbReference type="PANTHER" id="PTHR11240:SF22">
    <property type="entry name" value="RIBONUCLEASE T2"/>
    <property type="match status" value="1"/>
</dbReference>
<dbReference type="CDD" id="cd01062">
    <property type="entry name" value="RNase_T2_prok"/>
    <property type="match status" value="1"/>
</dbReference>
<dbReference type="AlphaFoldDB" id="A0A1U7DHX1"/>
<sequence>MHPAARLLPALALVTTLIAALLTGLAAPAAAEGERAGDFDYYVLSLSWSPNWCAVEGDAREADQCDPRHDYGWTLHGLWPQNERGWPSYCRTGARDPSRRMTAAMTDIMGSSGLAWHQWKKHGRCSGLAADTYFDTAREAYGAITVPEVFGKLRKSVRLPAAVVEEAFLQANPGMDADMITVTCKADRIQEVRICMDRDLGLRRCGADTRRDCRMQGALMDGIR</sequence>
<dbReference type="InterPro" id="IPR036430">
    <property type="entry name" value="RNase_T2-like_sf"/>
</dbReference>
<dbReference type="OrthoDB" id="4720638at2"/>
<organism evidence="3 4">
    <name type="scientific">Brevirhabdus pacifica</name>
    <dbReference type="NCBI Taxonomy" id="1267768"/>
    <lineage>
        <taxon>Bacteria</taxon>
        <taxon>Pseudomonadati</taxon>
        <taxon>Pseudomonadota</taxon>
        <taxon>Alphaproteobacteria</taxon>
        <taxon>Rhodobacterales</taxon>
        <taxon>Paracoccaceae</taxon>
        <taxon>Brevirhabdus</taxon>
    </lineage>
</organism>
<dbReference type="InterPro" id="IPR018188">
    <property type="entry name" value="RNase_T2_His_AS_1"/>
</dbReference>
<evidence type="ECO:0000256" key="2">
    <source>
        <dbReference type="RuleBase" id="RU004328"/>
    </source>
</evidence>
<dbReference type="Proteomes" id="UP000187266">
    <property type="component" value="Chromosome"/>
</dbReference>
<keyword evidence="4" id="KW-1185">Reference proteome</keyword>
<dbReference type="PROSITE" id="PS00530">
    <property type="entry name" value="RNASE_T2_1"/>
    <property type="match status" value="1"/>
</dbReference>
<evidence type="ECO:0000256" key="1">
    <source>
        <dbReference type="ARBA" id="ARBA00007469"/>
    </source>
</evidence>
<comment type="similarity">
    <text evidence="1 2">Belongs to the RNase T2 family.</text>
</comment>
<evidence type="ECO:0000313" key="3">
    <source>
        <dbReference type="EMBL" id="APX89525.1"/>
    </source>
</evidence>
<dbReference type="InterPro" id="IPR033130">
    <property type="entry name" value="RNase_T2_His_AS_2"/>
</dbReference>
<dbReference type="InterPro" id="IPR001568">
    <property type="entry name" value="RNase_T2-like"/>
</dbReference>
<name>A0A1U7DHX1_9RHOB</name>
<protein>
    <submittedName>
        <fullName evidence="3">Ribonuclease T</fullName>
    </submittedName>
</protein>
<accession>A0A2M9DDL9</accession>
<dbReference type="SUPFAM" id="SSF55895">
    <property type="entry name" value="Ribonuclease Rh-like"/>
    <property type="match status" value="1"/>
</dbReference>
<reference evidence="3 4" key="1">
    <citation type="submission" date="2017-01" db="EMBL/GenBank/DDBJ databases">
        <title>Genomic analysis of Xuhuaishuia manganoxidans DY6-4.</title>
        <authorList>
            <person name="Wang X."/>
        </authorList>
    </citation>
    <scope>NUCLEOTIDE SEQUENCE [LARGE SCALE GENOMIC DNA]</scope>
    <source>
        <strain evidence="3 4">DY6-4</strain>
    </source>
</reference>
<dbReference type="InterPro" id="IPR039378">
    <property type="entry name" value="RNase_T2_prok"/>
</dbReference>
<dbReference type="EMBL" id="CP019124">
    <property type="protein sequence ID" value="APX89525.1"/>
    <property type="molecule type" value="Genomic_DNA"/>
</dbReference>